<dbReference type="KEGG" id="acan:ACA1_361160"/>
<dbReference type="STRING" id="1257118.L8HC43"/>
<dbReference type="PANTHER" id="PTHR11055:SF1">
    <property type="entry name" value="PAPS SYNTHETASE, ISOFORM D"/>
    <property type="match status" value="1"/>
</dbReference>
<dbReference type="GO" id="GO:0000103">
    <property type="term" value="P:sulfate assimilation"/>
    <property type="evidence" value="ECO:0007669"/>
    <property type="project" value="InterPro"/>
</dbReference>
<dbReference type="EC" id="2.7.1.25" evidence="1 6"/>
<sequence length="227" mass="24707">MEKVEVMEKVEAVAQDGPKSTNITYHPPLVTRAEREASAGHRGCTVWLTGLSASGKSTIATALERQLVTSRASSSTGAIAYRLDGDNFRAGLNRDLGFSPADRDENIRRVAEVAKLMADANVVAVTAFISPYRAGRDAARTLHEKDGLIFVEVYVDVELAEAERRDPKGLYKMAREGKIKDFTGVSPDAPYEPPLQPEIHLRTADKGLDACVAEIVDYLKARGVLHA</sequence>
<dbReference type="OrthoDB" id="506431at2759"/>
<name>L8HC43_ACACF</name>
<evidence type="ECO:0000256" key="1">
    <source>
        <dbReference type="ARBA" id="ARBA00012121"/>
    </source>
</evidence>
<evidence type="ECO:0000256" key="6">
    <source>
        <dbReference type="RuleBase" id="RU004347"/>
    </source>
</evidence>
<dbReference type="GeneID" id="14924050"/>
<reference evidence="8 9" key="1">
    <citation type="journal article" date="2013" name="Genome Biol.">
        <title>Genome of Acanthamoeba castellanii highlights extensive lateral gene transfer and early evolution of tyrosine kinase signaling.</title>
        <authorList>
            <person name="Clarke M."/>
            <person name="Lohan A.J."/>
            <person name="Liu B."/>
            <person name="Lagkouvardos I."/>
            <person name="Roy S."/>
            <person name="Zafar N."/>
            <person name="Bertelli C."/>
            <person name="Schilde C."/>
            <person name="Kianianmomeni A."/>
            <person name="Burglin T.R."/>
            <person name="Frech C."/>
            <person name="Turcotte B."/>
            <person name="Kopec K.O."/>
            <person name="Synnott J.M."/>
            <person name="Choo C."/>
            <person name="Paponov I."/>
            <person name="Finkler A."/>
            <person name="Soon Heng Tan C."/>
            <person name="Hutchins A.P."/>
            <person name="Weinmeier T."/>
            <person name="Rattei T."/>
            <person name="Chu J.S."/>
            <person name="Gimenez G."/>
            <person name="Irimia M."/>
            <person name="Rigden D.J."/>
            <person name="Fitzpatrick D.A."/>
            <person name="Lorenzo-Morales J."/>
            <person name="Bateman A."/>
            <person name="Chiu C.H."/>
            <person name="Tang P."/>
            <person name="Hegemann P."/>
            <person name="Fromm H."/>
            <person name="Raoult D."/>
            <person name="Greub G."/>
            <person name="Miranda-Saavedra D."/>
            <person name="Chen N."/>
            <person name="Nash P."/>
            <person name="Ginger M.L."/>
            <person name="Horn M."/>
            <person name="Schaap P."/>
            <person name="Caler L."/>
            <person name="Loftus B."/>
        </authorList>
    </citation>
    <scope>NUCLEOTIDE SEQUENCE [LARGE SCALE GENOMIC DNA]</scope>
    <source>
        <strain evidence="8 9">Neff</strain>
    </source>
</reference>
<keyword evidence="9" id="KW-1185">Reference proteome</keyword>
<dbReference type="NCBIfam" id="TIGR00455">
    <property type="entry name" value="apsK"/>
    <property type="match status" value="1"/>
</dbReference>
<dbReference type="Proteomes" id="UP000011083">
    <property type="component" value="Unassembled WGS sequence"/>
</dbReference>
<keyword evidence="5 6" id="KW-0067">ATP-binding</keyword>
<dbReference type="CDD" id="cd02027">
    <property type="entry name" value="APSK"/>
    <property type="match status" value="1"/>
</dbReference>
<comment type="similarity">
    <text evidence="6">Belongs to the APS kinase family.</text>
</comment>
<dbReference type="PANTHER" id="PTHR11055">
    <property type="entry name" value="BIFUNCTIONAL 3'-PHOSPHOADENOSINE 5'-PHOSPHOSULFATE SYNTHASE"/>
    <property type="match status" value="1"/>
</dbReference>
<comment type="catalytic activity">
    <reaction evidence="6">
        <text>adenosine 5'-phosphosulfate + ATP = 3'-phosphoadenylyl sulfate + ADP + H(+)</text>
        <dbReference type="Rhea" id="RHEA:24152"/>
        <dbReference type="ChEBI" id="CHEBI:15378"/>
        <dbReference type="ChEBI" id="CHEBI:30616"/>
        <dbReference type="ChEBI" id="CHEBI:58243"/>
        <dbReference type="ChEBI" id="CHEBI:58339"/>
        <dbReference type="ChEBI" id="CHEBI:456216"/>
        <dbReference type="EC" id="2.7.1.25"/>
    </reaction>
</comment>
<keyword evidence="3 6" id="KW-0547">Nucleotide-binding</keyword>
<evidence type="ECO:0000256" key="3">
    <source>
        <dbReference type="ARBA" id="ARBA00022741"/>
    </source>
</evidence>
<dbReference type="GO" id="GO:0070814">
    <property type="term" value="P:hydrogen sulfide biosynthetic process"/>
    <property type="evidence" value="ECO:0007669"/>
    <property type="project" value="UniProtKB-UniPathway"/>
</dbReference>
<dbReference type="RefSeq" id="XP_004352556.1">
    <property type="nucleotide sequence ID" value="XM_004352504.1"/>
</dbReference>
<evidence type="ECO:0000313" key="9">
    <source>
        <dbReference type="Proteomes" id="UP000011083"/>
    </source>
</evidence>
<evidence type="ECO:0000256" key="5">
    <source>
        <dbReference type="ARBA" id="ARBA00022840"/>
    </source>
</evidence>
<proteinExistence type="inferred from homology"/>
<evidence type="ECO:0000313" key="8">
    <source>
        <dbReference type="EMBL" id="ELR23079.1"/>
    </source>
</evidence>
<comment type="function">
    <text evidence="6">Catalyzes the synthesis of activated sulfate.</text>
</comment>
<feature type="domain" description="APS kinase" evidence="7">
    <location>
        <begin position="42"/>
        <end position="201"/>
    </location>
</feature>
<evidence type="ECO:0000256" key="2">
    <source>
        <dbReference type="ARBA" id="ARBA00022679"/>
    </source>
</evidence>
<gene>
    <name evidence="8" type="ORF">ACA1_361160</name>
</gene>
<dbReference type="AlphaFoldDB" id="L8HC43"/>
<evidence type="ECO:0000256" key="4">
    <source>
        <dbReference type="ARBA" id="ARBA00022777"/>
    </source>
</evidence>
<organism evidence="8 9">
    <name type="scientific">Acanthamoeba castellanii (strain ATCC 30010 / Neff)</name>
    <dbReference type="NCBI Taxonomy" id="1257118"/>
    <lineage>
        <taxon>Eukaryota</taxon>
        <taxon>Amoebozoa</taxon>
        <taxon>Discosea</taxon>
        <taxon>Longamoebia</taxon>
        <taxon>Centramoebida</taxon>
        <taxon>Acanthamoebidae</taxon>
        <taxon>Acanthamoeba</taxon>
    </lineage>
</organism>
<protein>
    <recommendedName>
        <fullName evidence="1 6">Adenylyl-sulfate kinase</fullName>
        <ecNumber evidence="1 6">2.7.1.25</ecNumber>
    </recommendedName>
</protein>
<dbReference type="FunFam" id="3.40.50.300:FF:000212">
    <property type="entry name" value="Adenylyl-sulfate kinase"/>
    <property type="match status" value="1"/>
</dbReference>
<dbReference type="Gene3D" id="3.40.50.300">
    <property type="entry name" value="P-loop containing nucleotide triphosphate hydrolases"/>
    <property type="match status" value="1"/>
</dbReference>
<dbReference type="OMA" id="HENTVEE"/>
<dbReference type="EMBL" id="KB007867">
    <property type="protein sequence ID" value="ELR23079.1"/>
    <property type="molecule type" value="Genomic_DNA"/>
</dbReference>
<dbReference type="SUPFAM" id="SSF52540">
    <property type="entry name" value="P-loop containing nucleoside triphosphate hydrolases"/>
    <property type="match status" value="1"/>
</dbReference>
<dbReference type="GO" id="GO:0005524">
    <property type="term" value="F:ATP binding"/>
    <property type="evidence" value="ECO:0007669"/>
    <property type="project" value="UniProtKB-KW"/>
</dbReference>
<dbReference type="GO" id="GO:0004020">
    <property type="term" value="F:adenylylsulfate kinase activity"/>
    <property type="evidence" value="ECO:0007669"/>
    <property type="project" value="UniProtKB-EC"/>
</dbReference>
<comment type="pathway">
    <text evidence="6">Sulfur metabolism; hydrogen sulfide biosynthesis; sulfite from sulfate: step 2/3.</text>
</comment>
<keyword evidence="4 6" id="KW-0418">Kinase</keyword>
<accession>L8HC43</accession>
<dbReference type="Pfam" id="PF01583">
    <property type="entry name" value="APS_kinase"/>
    <property type="match status" value="1"/>
</dbReference>
<dbReference type="VEuPathDB" id="AmoebaDB:ACA1_361160"/>
<dbReference type="NCBIfam" id="NF003013">
    <property type="entry name" value="PRK03846.1"/>
    <property type="match status" value="1"/>
</dbReference>
<dbReference type="InterPro" id="IPR059117">
    <property type="entry name" value="APS_kinase_dom"/>
</dbReference>
<dbReference type="UniPathway" id="UPA00140">
    <property type="reaction ID" value="UER00205"/>
</dbReference>
<dbReference type="InterPro" id="IPR002891">
    <property type="entry name" value="APS"/>
</dbReference>
<dbReference type="HAMAP" id="MF_00065">
    <property type="entry name" value="Adenylyl_sulf_kinase"/>
    <property type="match status" value="1"/>
</dbReference>
<keyword evidence="2 6" id="KW-0808">Transferase</keyword>
<evidence type="ECO:0000259" key="7">
    <source>
        <dbReference type="Pfam" id="PF01583"/>
    </source>
</evidence>
<dbReference type="InterPro" id="IPR027417">
    <property type="entry name" value="P-loop_NTPase"/>
</dbReference>